<dbReference type="PROSITE" id="PS50978">
    <property type="entry name" value="NEAT"/>
    <property type="match status" value="1"/>
</dbReference>
<keyword evidence="4" id="KW-1133">Transmembrane helix</keyword>
<dbReference type="Gene3D" id="2.60.40.1850">
    <property type="match status" value="1"/>
</dbReference>
<feature type="domain" description="NEAT" evidence="5">
    <location>
        <begin position="35"/>
        <end position="162"/>
    </location>
</feature>
<feature type="compositionally biased region" description="Basic and acidic residues" evidence="3">
    <location>
        <begin position="202"/>
        <end position="250"/>
    </location>
</feature>
<dbReference type="CDD" id="cd06920">
    <property type="entry name" value="NEAT"/>
    <property type="match status" value="1"/>
</dbReference>
<dbReference type="Pfam" id="PF05031">
    <property type="entry name" value="NEAT"/>
    <property type="match status" value="1"/>
</dbReference>
<dbReference type="EMBL" id="JAIKTU010000005">
    <property type="protein sequence ID" value="MBY0755435.1"/>
    <property type="molecule type" value="Genomic_DNA"/>
</dbReference>
<feature type="compositionally biased region" description="Basic and acidic residues" evidence="3">
    <location>
        <begin position="159"/>
        <end position="195"/>
    </location>
</feature>
<comment type="subcellular location">
    <subcellularLocation>
        <location evidence="1">Cell envelope</location>
    </subcellularLocation>
</comment>
<keyword evidence="2" id="KW-0732">Signal</keyword>
<keyword evidence="4" id="KW-0812">Transmembrane</keyword>
<reference evidence="6 7" key="1">
    <citation type="journal article" date="2021" name="Cell Host Microbe">
        <title>in vivo commensal control of Clostridioides difficile virulence.</title>
        <authorList>
            <person name="Girinathan B.P."/>
            <person name="Dibenedetto N."/>
            <person name="Worley J.N."/>
            <person name="Peltier J."/>
            <person name="Arrieta-Ortiz M.L."/>
            <person name="Rupa Christinal Immanuel S."/>
            <person name="Lavin R."/>
            <person name="Delaney M.L."/>
            <person name="Cummins C."/>
            <person name="Hoffmann M."/>
            <person name="Luo Y."/>
            <person name="Gonzalez-Escalona N."/>
            <person name="Allard M."/>
            <person name="Onderdonk A.B."/>
            <person name="Gerber G.K."/>
            <person name="Sonenshein A.L."/>
            <person name="Baliga N."/>
            <person name="Dupuy B."/>
            <person name="Bry L."/>
        </authorList>
    </citation>
    <scope>NUCLEOTIDE SEQUENCE [LARGE SCALE GENOMIC DNA]</scope>
    <source>
        <strain evidence="6 7">DSM 599</strain>
    </source>
</reference>
<dbReference type="InterPro" id="IPR037250">
    <property type="entry name" value="NEAT_dom_sf"/>
</dbReference>
<proteinExistence type="predicted"/>
<evidence type="ECO:0000256" key="4">
    <source>
        <dbReference type="SAM" id="Phobius"/>
    </source>
</evidence>
<feature type="region of interest" description="Disordered" evidence="3">
    <location>
        <begin position="159"/>
        <end position="254"/>
    </location>
</feature>
<keyword evidence="7" id="KW-1185">Reference proteome</keyword>
<organism evidence="6 7">
    <name type="scientific">Clostridium sardiniense</name>
    <name type="common">Clostridium absonum</name>
    <dbReference type="NCBI Taxonomy" id="29369"/>
    <lineage>
        <taxon>Bacteria</taxon>
        <taxon>Bacillati</taxon>
        <taxon>Bacillota</taxon>
        <taxon>Clostridia</taxon>
        <taxon>Eubacteriales</taxon>
        <taxon>Clostridiaceae</taxon>
        <taxon>Clostridium</taxon>
    </lineage>
</organism>
<dbReference type="SMART" id="SM00725">
    <property type="entry name" value="NEAT"/>
    <property type="match status" value="1"/>
</dbReference>
<evidence type="ECO:0000256" key="3">
    <source>
        <dbReference type="SAM" id="MobiDB-lite"/>
    </source>
</evidence>
<dbReference type="RefSeq" id="WP_221860711.1">
    <property type="nucleotide sequence ID" value="NZ_JAIKTU010000005.1"/>
</dbReference>
<evidence type="ECO:0000259" key="5">
    <source>
        <dbReference type="PROSITE" id="PS50978"/>
    </source>
</evidence>
<name>A0ABS7KXB2_CLOSR</name>
<protein>
    <submittedName>
        <fullName evidence="6">NEAT domain-containing protein</fullName>
    </submittedName>
</protein>
<gene>
    <name evidence="6" type="ORF">K5V21_08190</name>
</gene>
<dbReference type="InterPro" id="IPR006635">
    <property type="entry name" value="NEAT_dom"/>
</dbReference>
<evidence type="ECO:0000256" key="2">
    <source>
        <dbReference type="ARBA" id="ARBA00022729"/>
    </source>
</evidence>
<evidence type="ECO:0000256" key="1">
    <source>
        <dbReference type="ARBA" id="ARBA00004196"/>
    </source>
</evidence>
<sequence>MKNIKHLIVGFLVFTIFFIGGISNSIVANATNKNLSHGIYECENNVKHDSEVGMSMARTYTNKKMNVEIYKDKVEFTIGFSGVEYMKNFRILINGKEASIKNIKKDKDNNTVTLKVQGPDVNSKIETIIYVEPMGRDVRFGVVPNLKTMKLIKKIDEPKSKNDKTASKEEKKESSDNKKKANETDKNKVKEEKVKSMQNNTDNDKTDRNKDKEEKKESENKSDTNEKKEDKKVEDNMNKSITEKSEDPKANESNSKVKYGAIFGGVIIAGIIGGIVIKRFKK</sequence>
<comment type="caution">
    <text evidence="6">The sequence shown here is derived from an EMBL/GenBank/DDBJ whole genome shotgun (WGS) entry which is preliminary data.</text>
</comment>
<accession>A0ABS7KXB2</accession>
<evidence type="ECO:0000313" key="6">
    <source>
        <dbReference type="EMBL" id="MBY0755435.1"/>
    </source>
</evidence>
<dbReference type="Proteomes" id="UP001299068">
    <property type="component" value="Unassembled WGS sequence"/>
</dbReference>
<feature type="transmembrane region" description="Helical" evidence="4">
    <location>
        <begin position="259"/>
        <end position="277"/>
    </location>
</feature>
<evidence type="ECO:0000313" key="7">
    <source>
        <dbReference type="Proteomes" id="UP001299068"/>
    </source>
</evidence>
<keyword evidence="4" id="KW-0472">Membrane</keyword>
<dbReference type="SUPFAM" id="SSF158911">
    <property type="entry name" value="NEAT domain-like"/>
    <property type="match status" value="1"/>
</dbReference>